<feature type="transmembrane region" description="Helical" evidence="1">
    <location>
        <begin position="354"/>
        <end position="377"/>
    </location>
</feature>
<evidence type="ECO:0000313" key="3">
    <source>
        <dbReference type="EMBL" id="ORX68629.1"/>
    </source>
</evidence>
<dbReference type="InterPro" id="IPR016195">
    <property type="entry name" value="Pol/histidinol_Pase-like"/>
</dbReference>
<feature type="transmembrane region" description="Helical" evidence="1">
    <location>
        <begin position="21"/>
        <end position="42"/>
    </location>
</feature>
<dbReference type="GO" id="GO:0004534">
    <property type="term" value="F:5'-3' RNA exonuclease activity"/>
    <property type="evidence" value="ECO:0007669"/>
    <property type="project" value="TreeGrafter"/>
</dbReference>
<name>A0A1Y1W519_9FUNG</name>
<dbReference type="PANTHER" id="PTHR42924">
    <property type="entry name" value="EXONUCLEASE"/>
    <property type="match status" value="1"/>
</dbReference>
<accession>A0A1Y1W519</accession>
<dbReference type="SMART" id="SM00481">
    <property type="entry name" value="POLIIIAc"/>
    <property type="match status" value="1"/>
</dbReference>
<dbReference type="EMBL" id="MCFD01000009">
    <property type="protein sequence ID" value="ORX68629.1"/>
    <property type="molecule type" value="Genomic_DNA"/>
</dbReference>
<proteinExistence type="predicted"/>
<gene>
    <name evidence="3" type="ORF">DL89DRAFT_275237</name>
</gene>
<evidence type="ECO:0000259" key="2">
    <source>
        <dbReference type="SMART" id="SM00481"/>
    </source>
</evidence>
<dbReference type="Pfam" id="PF02811">
    <property type="entry name" value="PHP"/>
    <property type="match status" value="1"/>
</dbReference>
<dbReference type="AlphaFoldDB" id="A0A1Y1W519"/>
<feature type="domain" description="Polymerase/histidinol phosphatase N-terminal" evidence="2">
    <location>
        <begin position="82"/>
        <end position="150"/>
    </location>
</feature>
<comment type="caution">
    <text evidence="3">The sequence shown here is derived from an EMBL/GenBank/DDBJ whole genome shotgun (WGS) entry which is preliminary data.</text>
</comment>
<keyword evidence="4" id="KW-1185">Reference proteome</keyword>
<dbReference type="InterPro" id="IPR004013">
    <property type="entry name" value="PHP_dom"/>
</dbReference>
<dbReference type="GeneID" id="63805928"/>
<dbReference type="PANTHER" id="PTHR42924:SF3">
    <property type="entry name" value="POLYMERASE_HISTIDINOL PHOSPHATASE N-TERMINAL DOMAIN-CONTAINING PROTEIN"/>
    <property type="match status" value="1"/>
</dbReference>
<evidence type="ECO:0000313" key="4">
    <source>
        <dbReference type="Proteomes" id="UP000193922"/>
    </source>
</evidence>
<dbReference type="SUPFAM" id="SSF89550">
    <property type="entry name" value="PHP domain-like"/>
    <property type="match status" value="1"/>
</dbReference>
<evidence type="ECO:0000256" key="1">
    <source>
        <dbReference type="SAM" id="Phobius"/>
    </source>
</evidence>
<reference evidence="3 4" key="1">
    <citation type="submission" date="2016-07" db="EMBL/GenBank/DDBJ databases">
        <title>Pervasive Adenine N6-methylation of Active Genes in Fungi.</title>
        <authorList>
            <consortium name="DOE Joint Genome Institute"/>
            <person name="Mondo S.J."/>
            <person name="Dannebaum R.O."/>
            <person name="Kuo R.C."/>
            <person name="Labutti K."/>
            <person name="Haridas S."/>
            <person name="Kuo A."/>
            <person name="Salamov A."/>
            <person name="Ahrendt S.R."/>
            <person name="Lipzen A."/>
            <person name="Sullivan W."/>
            <person name="Andreopoulos W.B."/>
            <person name="Clum A."/>
            <person name="Lindquist E."/>
            <person name="Daum C."/>
            <person name="Ramamoorthy G.K."/>
            <person name="Gryganskyi A."/>
            <person name="Culley D."/>
            <person name="Magnuson J.K."/>
            <person name="James T.Y."/>
            <person name="O'Malley M.A."/>
            <person name="Stajich J.E."/>
            <person name="Spatafora J.W."/>
            <person name="Visel A."/>
            <person name="Grigoriev I.V."/>
        </authorList>
    </citation>
    <scope>NUCLEOTIDE SEQUENCE [LARGE SCALE GENOMIC DNA]</scope>
    <source>
        <strain evidence="3 4">ATCC 12442</strain>
    </source>
</reference>
<dbReference type="InterPro" id="IPR052018">
    <property type="entry name" value="PHP_domain"/>
</dbReference>
<organism evidence="3 4">
    <name type="scientific">Linderina pennispora</name>
    <dbReference type="NCBI Taxonomy" id="61395"/>
    <lineage>
        <taxon>Eukaryota</taxon>
        <taxon>Fungi</taxon>
        <taxon>Fungi incertae sedis</taxon>
        <taxon>Zoopagomycota</taxon>
        <taxon>Kickxellomycotina</taxon>
        <taxon>Kickxellomycetes</taxon>
        <taxon>Kickxellales</taxon>
        <taxon>Kickxellaceae</taxon>
        <taxon>Linderina</taxon>
    </lineage>
</organism>
<protein>
    <submittedName>
        <fullName evidence="3">PHP domain-like protein</fullName>
    </submittedName>
</protein>
<dbReference type="OrthoDB" id="16564at2759"/>
<sequence>MVYNTRPAQRESAYEAYLLQVLRRLLVMIIFVFLISLLLIPFHETSDLQKTDFKALTFDWQTNPRDRLSPIDPAFGSFNVLLDSHAHTTVSDGKLTPEQLVEYAIAQGYNAMIVTDHNTVDGGLRAEEYANTHHPGRFIVIPGMEYSSCRIHMNFINVNVTVTEGNKAQPTDEDIRTAIARAHELGGLVIVNHIPWSNTTIGTFKTPRLPNHPSIESLIDWGVDGFEVVNQATFDLPTFQHLQSLNGSGEPKMIMMTGSDIHSPEPAYAWTILNARQFTKESIMREIQAGRTSFLFDPTGSTGRADHVYSSKYLALAPLSELADYFGSFYDRYTGQYSFHGSHCQNEIVDVHGLSIGCFMMYFVAALVLFEIILKLFRVVGRKIHRRRSHTAWDDSVL</sequence>
<dbReference type="RefSeq" id="XP_040742411.1">
    <property type="nucleotide sequence ID" value="XM_040889280.1"/>
</dbReference>
<dbReference type="Proteomes" id="UP000193922">
    <property type="component" value="Unassembled WGS sequence"/>
</dbReference>
<keyword evidence="1" id="KW-1133">Transmembrane helix</keyword>
<dbReference type="GO" id="GO:0035312">
    <property type="term" value="F:5'-3' DNA exonuclease activity"/>
    <property type="evidence" value="ECO:0007669"/>
    <property type="project" value="TreeGrafter"/>
</dbReference>
<keyword evidence="1" id="KW-0472">Membrane</keyword>
<keyword evidence="1" id="KW-0812">Transmembrane</keyword>
<dbReference type="InterPro" id="IPR003141">
    <property type="entry name" value="Pol/His_phosphatase_N"/>
</dbReference>
<dbReference type="NCBIfam" id="NF038032">
    <property type="entry name" value="CehA_McbA_metalo"/>
    <property type="match status" value="1"/>
</dbReference>
<dbReference type="Gene3D" id="3.20.20.140">
    <property type="entry name" value="Metal-dependent hydrolases"/>
    <property type="match status" value="1"/>
</dbReference>